<comment type="pathway">
    <text evidence="7">Metabolic intermediate biosynthesis; chorismate biosynthesis; chorismate from D-erythrose 4-phosphate and phosphoenolpyruvate: step 5/7.</text>
</comment>
<comment type="catalytic activity">
    <reaction evidence="7">
        <text>shikimate + ATP = 3-phosphoshikimate + ADP + H(+)</text>
        <dbReference type="Rhea" id="RHEA:13121"/>
        <dbReference type="ChEBI" id="CHEBI:15378"/>
        <dbReference type="ChEBI" id="CHEBI:30616"/>
        <dbReference type="ChEBI" id="CHEBI:36208"/>
        <dbReference type="ChEBI" id="CHEBI:145989"/>
        <dbReference type="ChEBI" id="CHEBI:456216"/>
        <dbReference type="EC" id="2.7.1.71"/>
    </reaction>
</comment>
<dbReference type="UniPathway" id="UPA00053">
    <property type="reaction ID" value="UER00088"/>
</dbReference>
<keyword evidence="4 7" id="KW-0418">Kinase</keyword>
<keyword evidence="7" id="KW-0479">Metal-binding</keyword>
<keyword evidence="5 7" id="KW-0067">ATP-binding</keyword>
<comment type="similarity">
    <text evidence="7">Belongs to the shikimate kinase family.</text>
</comment>
<dbReference type="RefSeq" id="WP_154509713.1">
    <property type="nucleotide sequence ID" value="NZ_DBFWWU010000001.1"/>
</dbReference>
<evidence type="ECO:0000256" key="3">
    <source>
        <dbReference type="ARBA" id="ARBA00022741"/>
    </source>
</evidence>
<evidence type="ECO:0000256" key="4">
    <source>
        <dbReference type="ARBA" id="ARBA00022777"/>
    </source>
</evidence>
<dbReference type="InterPro" id="IPR027417">
    <property type="entry name" value="P-loop_NTPase"/>
</dbReference>
<evidence type="ECO:0000256" key="6">
    <source>
        <dbReference type="ARBA" id="ARBA00023141"/>
    </source>
</evidence>
<dbReference type="GO" id="GO:0004765">
    <property type="term" value="F:shikimate kinase activity"/>
    <property type="evidence" value="ECO:0007669"/>
    <property type="project" value="UniProtKB-UniRule"/>
</dbReference>
<evidence type="ECO:0000256" key="7">
    <source>
        <dbReference type="HAMAP-Rule" id="MF_00109"/>
    </source>
</evidence>
<dbReference type="AlphaFoldDB" id="A0A6L5XJL4"/>
<comment type="subunit">
    <text evidence="7">Monomer.</text>
</comment>
<dbReference type="EMBL" id="VUMH01000003">
    <property type="protein sequence ID" value="MSS27410.1"/>
    <property type="molecule type" value="Genomic_DNA"/>
</dbReference>
<dbReference type="InterPro" id="IPR031322">
    <property type="entry name" value="Shikimate/glucono_kinase"/>
</dbReference>
<feature type="binding site" evidence="7">
    <location>
        <position position="46"/>
    </location>
    <ligand>
        <name>substrate</name>
    </ligand>
</feature>
<keyword evidence="7" id="KW-0963">Cytoplasm</keyword>
<gene>
    <name evidence="7" type="primary">aroK</name>
    <name evidence="8" type="ORF">FYJ44_04965</name>
</gene>
<dbReference type="GO" id="GO:0009073">
    <property type="term" value="P:aromatic amino acid family biosynthetic process"/>
    <property type="evidence" value="ECO:0007669"/>
    <property type="project" value="UniProtKB-KW"/>
</dbReference>
<comment type="caution">
    <text evidence="8">The sequence shown here is derived from an EMBL/GenBank/DDBJ whole genome shotgun (WGS) entry which is preliminary data.</text>
</comment>
<keyword evidence="7" id="KW-0460">Magnesium</keyword>
<dbReference type="SUPFAM" id="SSF52540">
    <property type="entry name" value="P-loop containing nucleoside triphosphate hydrolases"/>
    <property type="match status" value="1"/>
</dbReference>
<protein>
    <recommendedName>
        <fullName evidence="7">Shikimate kinase</fullName>
        <shortName evidence="7">SK</shortName>
        <ecNumber evidence="7">2.7.1.71</ecNumber>
    </recommendedName>
</protein>
<evidence type="ECO:0000256" key="5">
    <source>
        <dbReference type="ARBA" id="ARBA00022840"/>
    </source>
</evidence>
<dbReference type="Gene3D" id="3.40.50.300">
    <property type="entry name" value="P-loop containing nucleotide triphosphate hydrolases"/>
    <property type="match status" value="1"/>
</dbReference>
<dbReference type="Pfam" id="PF01202">
    <property type="entry name" value="SKI"/>
    <property type="match status" value="1"/>
</dbReference>
<dbReference type="PANTHER" id="PTHR21087">
    <property type="entry name" value="SHIKIMATE KINASE"/>
    <property type="match status" value="1"/>
</dbReference>
<dbReference type="GO" id="GO:0009423">
    <property type="term" value="P:chorismate biosynthetic process"/>
    <property type="evidence" value="ECO:0007669"/>
    <property type="project" value="UniProtKB-UniRule"/>
</dbReference>
<evidence type="ECO:0000313" key="9">
    <source>
        <dbReference type="Proteomes" id="UP000477488"/>
    </source>
</evidence>
<dbReference type="GO" id="GO:0000287">
    <property type="term" value="F:magnesium ion binding"/>
    <property type="evidence" value="ECO:0007669"/>
    <property type="project" value="UniProtKB-UniRule"/>
</dbReference>
<comment type="subcellular location">
    <subcellularLocation>
        <location evidence="7">Cytoplasm</location>
    </subcellularLocation>
</comment>
<proteinExistence type="inferred from homology"/>
<keyword evidence="2 7" id="KW-0808">Transferase</keyword>
<feature type="binding site" evidence="7">
    <location>
        <position position="28"/>
    </location>
    <ligand>
        <name>Mg(2+)</name>
        <dbReference type="ChEBI" id="CHEBI:18420"/>
    </ligand>
</feature>
<dbReference type="HAMAP" id="MF_00109">
    <property type="entry name" value="Shikimate_kinase"/>
    <property type="match status" value="1"/>
</dbReference>
<keyword evidence="9" id="KW-1185">Reference proteome</keyword>
<name>A0A6L5XJL4_9BACT</name>
<dbReference type="CDD" id="cd00464">
    <property type="entry name" value="SK"/>
    <property type="match status" value="1"/>
</dbReference>
<evidence type="ECO:0000256" key="2">
    <source>
        <dbReference type="ARBA" id="ARBA00022679"/>
    </source>
</evidence>
<evidence type="ECO:0000313" key="8">
    <source>
        <dbReference type="EMBL" id="MSS27410.1"/>
    </source>
</evidence>
<reference evidence="8 9" key="1">
    <citation type="submission" date="2019-09" db="EMBL/GenBank/DDBJ databases">
        <title>In-depth cultivation of the pig gut microbiome towards novel bacterial diversity and tailored functional studies.</title>
        <authorList>
            <person name="Wylensek D."/>
            <person name="Hitch T.C.A."/>
            <person name="Clavel T."/>
        </authorList>
    </citation>
    <scope>NUCLEOTIDE SEQUENCE [LARGE SCALE GENOMIC DNA]</scope>
    <source>
        <strain evidence="8 9">PG-178-WT-4</strain>
    </source>
</reference>
<comment type="cofactor">
    <cofactor evidence="7">
        <name>Mg(2+)</name>
        <dbReference type="ChEBI" id="CHEBI:18420"/>
    </cofactor>
    <text evidence="7">Binds 1 Mg(2+) ion per subunit.</text>
</comment>
<keyword evidence="6 7" id="KW-0057">Aromatic amino acid biosynthesis</keyword>
<feature type="binding site" evidence="7">
    <location>
        <begin position="24"/>
        <end position="29"/>
    </location>
    <ligand>
        <name>ATP</name>
        <dbReference type="ChEBI" id="CHEBI:30616"/>
    </ligand>
</feature>
<accession>A0A6L5XJL4</accession>
<dbReference type="PRINTS" id="PR01100">
    <property type="entry name" value="SHIKIMTKNASE"/>
</dbReference>
<evidence type="ECO:0000256" key="1">
    <source>
        <dbReference type="ARBA" id="ARBA00022605"/>
    </source>
</evidence>
<feature type="binding site" evidence="7">
    <location>
        <position position="129"/>
    </location>
    <ligand>
        <name>ATP</name>
        <dbReference type="ChEBI" id="CHEBI:30616"/>
    </ligand>
</feature>
<dbReference type="EC" id="2.7.1.71" evidence="7"/>
<sequence>MTTPDLVATPARLAPCIILIGMAGAGKSTVGSALARELGWAFLDSDHLIEALYGARLQDLTDALGKEAFLDTECGVIRAIKANRTVIGTGGSVVYREEAMRHLAALGSIVHLDVPLAVIEERVARNPQRGLAIAPGQTLADIFHEREALYAAWAGLRCDARNKNPRECAQWILRHLPQDLLVADV</sequence>
<dbReference type="GO" id="GO:0005524">
    <property type="term" value="F:ATP binding"/>
    <property type="evidence" value="ECO:0007669"/>
    <property type="project" value="UniProtKB-UniRule"/>
</dbReference>
<dbReference type="PANTHER" id="PTHR21087:SF16">
    <property type="entry name" value="SHIKIMATE KINASE 1, CHLOROPLASTIC"/>
    <property type="match status" value="1"/>
</dbReference>
<dbReference type="Proteomes" id="UP000477488">
    <property type="component" value="Unassembled WGS sequence"/>
</dbReference>
<keyword evidence="3 7" id="KW-0547">Nucleotide-binding</keyword>
<feature type="binding site" evidence="7">
    <location>
        <position position="146"/>
    </location>
    <ligand>
        <name>substrate</name>
    </ligand>
</feature>
<feature type="binding site" evidence="7">
    <location>
        <position position="91"/>
    </location>
    <ligand>
        <name>substrate</name>
    </ligand>
</feature>
<dbReference type="GO" id="GO:0008652">
    <property type="term" value="P:amino acid biosynthetic process"/>
    <property type="evidence" value="ECO:0007669"/>
    <property type="project" value="UniProtKB-KW"/>
</dbReference>
<keyword evidence="1 7" id="KW-0028">Amino-acid biosynthesis</keyword>
<comment type="function">
    <text evidence="7">Catalyzes the specific phosphorylation of the 3-hydroxyl group of shikimic acid using ATP as a cosubstrate.</text>
</comment>
<organism evidence="8 9">
    <name type="scientific">Desulfovibrio porci</name>
    <dbReference type="NCBI Taxonomy" id="2605782"/>
    <lineage>
        <taxon>Bacteria</taxon>
        <taxon>Pseudomonadati</taxon>
        <taxon>Thermodesulfobacteriota</taxon>
        <taxon>Desulfovibrionia</taxon>
        <taxon>Desulfovibrionales</taxon>
        <taxon>Desulfovibrionaceae</taxon>
        <taxon>Desulfovibrio</taxon>
    </lineage>
</organism>
<dbReference type="GO" id="GO:0005829">
    <property type="term" value="C:cytosol"/>
    <property type="evidence" value="ECO:0007669"/>
    <property type="project" value="TreeGrafter"/>
</dbReference>
<dbReference type="NCBIfam" id="NF040667">
    <property type="entry name" value="hom_kin_desulfo"/>
    <property type="match status" value="1"/>
</dbReference>
<comment type="caution">
    <text evidence="7">Lacks conserved residue(s) required for the propagation of feature annotation.</text>
</comment>
<dbReference type="InterPro" id="IPR000623">
    <property type="entry name" value="Shikimate_kinase/TSH1"/>
</dbReference>